<dbReference type="InterPro" id="IPR011738">
    <property type="entry name" value="Phage_CHP"/>
</dbReference>
<keyword evidence="2" id="KW-1185">Reference proteome</keyword>
<dbReference type="PATRIC" id="fig|645517.4.peg.269"/>
<protein>
    <submittedName>
        <fullName evidence="1">Phage gp6-like head-tail connector protein</fullName>
    </submittedName>
</protein>
<dbReference type="STRING" id="645517.A6F65_00267"/>
<dbReference type="Gene3D" id="1.10.3230.30">
    <property type="entry name" value="Phage gp6-like head-tail connector protein"/>
    <property type="match status" value="1"/>
</dbReference>
<dbReference type="AlphaFoldDB" id="A0A1C7D563"/>
<name>A0A1C7D563_9SPHN</name>
<dbReference type="Proteomes" id="UP000092698">
    <property type="component" value="Chromosome"/>
</dbReference>
<organism evidence="1 2">
    <name type="scientific">Paraurantiacibacter namhicola</name>
    <dbReference type="NCBI Taxonomy" id="645517"/>
    <lineage>
        <taxon>Bacteria</taxon>
        <taxon>Pseudomonadati</taxon>
        <taxon>Pseudomonadota</taxon>
        <taxon>Alphaproteobacteria</taxon>
        <taxon>Sphingomonadales</taxon>
        <taxon>Erythrobacteraceae</taxon>
        <taxon>Paraurantiacibacter</taxon>
    </lineage>
</organism>
<dbReference type="EMBL" id="CP016545">
    <property type="protein sequence ID" value="ANU06594.1"/>
    <property type="molecule type" value="Genomic_DNA"/>
</dbReference>
<sequence>MKQVDNFMNRTILVPPAPADAALRELKDWLAITNTAEDALLTGLIGAALEACEGFTGSLPLEATCEEILPAGGGWRGLTTRPVQAVLGMEGIPAEGSRFSFAPDAFEADLDAHGGAHVRIIRQGAAGRIAVRFIAGLAADWDSLPDALRHGVVRLAAELYRQRDESRASANPPSAVAALWRPWRRLRVA</sequence>
<dbReference type="KEGG" id="anh:A6F65_00267"/>
<proteinExistence type="predicted"/>
<evidence type="ECO:0000313" key="2">
    <source>
        <dbReference type="Proteomes" id="UP000092698"/>
    </source>
</evidence>
<reference evidence="1 2" key="1">
    <citation type="submission" date="2016-07" db="EMBL/GenBank/DDBJ databases">
        <title>Complete genome sequence of Altererythrobacter namhicola JCM 16345T, containing esterase-encoding genes.</title>
        <authorList>
            <person name="Cheng H."/>
            <person name="Wu Y.-H."/>
            <person name="Jian S.-L."/>
            <person name="Huo Y.-Y."/>
            <person name="Wang C.-S."/>
            <person name="Xu X.-W."/>
        </authorList>
    </citation>
    <scope>NUCLEOTIDE SEQUENCE [LARGE SCALE GENOMIC DNA]</scope>
    <source>
        <strain evidence="1 2">JCM 16345</strain>
    </source>
</reference>
<evidence type="ECO:0000313" key="1">
    <source>
        <dbReference type="EMBL" id="ANU06594.1"/>
    </source>
</evidence>
<dbReference type="NCBIfam" id="TIGR02215">
    <property type="entry name" value="phage_chp_gp8"/>
    <property type="match status" value="1"/>
</dbReference>
<dbReference type="CDD" id="cd08054">
    <property type="entry name" value="gp6"/>
    <property type="match status" value="1"/>
</dbReference>
<gene>
    <name evidence="1" type="ORF">A6F65_00267</name>
</gene>
<accession>A0A1C7D563</accession>